<evidence type="ECO:0000256" key="1">
    <source>
        <dbReference type="ARBA" id="ARBA00004141"/>
    </source>
</evidence>
<evidence type="ECO:0000313" key="9">
    <source>
        <dbReference type="Proteomes" id="UP000315525"/>
    </source>
</evidence>
<feature type="transmembrane region" description="Helical" evidence="7">
    <location>
        <begin position="131"/>
        <end position="151"/>
    </location>
</feature>
<dbReference type="SUPFAM" id="SSF81345">
    <property type="entry name" value="ABC transporter involved in vitamin B12 uptake, BtuC"/>
    <property type="match status" value="1"/>
</dbReference>
<evidence type="ECO:0000256" key="6">
    <source>
        <dbReference type="RuleBase" id="RU003943"/>
    </source>
</evidence>
<evidence type="ECO:0000256" key="7">
    <source>
        <dbReference type="SAM" id="Phobius"/>
    </source>
</evidence>
<dbReference type="PANTHER" id="PTHR30477:SF0">
    <property type="entry name" value="METAL TRANSPORT SYSTEM MEMBRANE PROTEIN TM_0125-RELATED"/>
    <property type="match status" value="1"/>
</dbReference>
<dbReference type="GO" id="GO:0010043">
    <property type="term" value="P:response to zinc ion"/>
    <property type="evidence" value="ECO:0007669"/>
    <property type="project" value="TreeGrafter"/>
</dbReference>
<reference evidence="8 9" key="1">
    <citation type="submission" date="2019-03" db="EMBL/GenBank/DDBJ databases">
        <title>Metabolic potential of uncultured bacteria and archaea associated with petroleum seepage in deep-sea sediments.</title>
        <authorList>
            <person name="Dong X."/>
            <person name="Hubert C."/>
        </authorList>
    </citation>
    <scope>NUCLEOTIDE SEQUENCE [LARGE SCALE GENOMIC DNA]</scope>
    <source>
        <strain evidence="8">E44_bin18</strain>
    </source>
</reference>
<keyword evidence="4 7" id="KW-1133">Transmembrane helix</keyword>
<dbReference type="GO" id="GO:0055085">
    <property type="term" value="P:transmembrane transport"/>
    <property type="evidence" value="ECO:0007669"/>
    <property type="project" value="InterPro"/>
</dbReference>
<dbReference type="CDD" id="cd06550">
    <property type="entry name" value="TM_ABC_iron-siderophores_like"/>
    <property type="match status" value="1"/>
</dbReference>
<feature type="transmembrane region" description="Helical" evidence="7">
    <location>
        <begin position="54"/>
        <end position="80"/>
    </location>
</feature>
<name>A0A523UMR0_UNCT6</name>
<dbReference type="Gene3D" id="1.10.3470.10">
    <property type="entry name" value="ABC transporter involved in vitamin B12 uptake, BtuC"/>
    <property type="match status" value="1"/>
</dbReference>
<evidence type="ECO:0000256" key="3">
    <source>
        <dbReference type="ARBA" id="ARBA00022692"/>
    </source>
</evidence>
<evidence type="ECO:0000256" key="5">
    <source>
        <dbReference type="ARBA" id="ARBA00023136"/>
    </source>
</evidence>
<proteinExistence type="inferred from homology"/>
<evidence type="ECO:0000256" key="2">
    <source>
        <dbReference type="ARBA" id="ARBA00008034"/>
    </source>
</evidence>
<keyword evidence="3 6" id="KW-0812">Transmembrane</keyword>
<accession>A0A523UMR0</accession>
<protein>
    <submittedName>
        <fullName evidence="8">Metal ABC transporter permease</fullName>
    </submittedName>
</protein>
<evidence type="ECO:0000313" key="8">
    <source>
        <dbReference type="EMBL" id="TET43699.1"/>
    </source>
</evidence>
<gene>
    <name evidence="8" type="ORF">E3J62_12630</name>
</gene>
<organism evidence="8 9">
    <name type="scientific">candidate division TA06 bacterium</name>
    <dbReference type="NCBI Taxonomy" id="2250710"/>
    <lineage>
        <taxon>Bacteria</taxon>
        <taxon>Bacteria division TA06</taxon>
    </lineage>
</organism>
<dbReference type="GO" id="GO:0043190">
    <property type="term" value="C:ATP-binding cassette (ABC) transporter complex"/>
    <property type="evidence" value="ECO:0007669"/>
    <property type="project" value="InterPro"/>
</dbReference>
<feature type="transmembrane region" description="Helical" evidence="7">
    <location>
        <begin position="219"/>
        <end position="241"/>
    </location>
</feature>
<feature type="transmembrane region" description="Helical" evidence="7">
    <location>
        <begin position="174"/>
        <end position="207"/>
    </location>
</feature>
<feature type="transmembrane region" description="Helical" evidence="7">
    <location>
        <begin position="14"/>
        <end position="34"/>
    </location>
</feature>
<keyword evidence="6" id="KW-0813">Transport</keyword>
<feature type="transmembrane region" description="Helical" evidence="7">
    <location>
        <begin position="92"/>
        <end position="110"/>
    </location>
</feature>
<dbReference type="Proteomes" id="UP000315525">
    <property type="component" value="Unassembled WGS sequence"/>
</dbReference>
<comment type="caution">
    <text evidence="8">The sequence shown here is derived from an EMBL/GenBank/DDBJ whole genome shotgun (WGS) entry which is preliminary data.</text>
</comment>
<dbReference type="InterPro" id="IPR001626">
    <property type="entry name" value="ABC_TroCD"/>
</dbReference>
<sequence>MVIDALSMGFMQRAFAAGILIAVLCGVFSTFVVLKRLSFIGVGISHSAFGGVSLGYFLGINPTLSAVIFSAGVALLIGFINRRGKLHEDTAIGIFFALTMALGIFFIGISKKYNVDLFGYLFGNILAITKADLVLVLVSAPILLIILAAVFKELLFLSFDEEVASVSGIPVGPIYYLFLFSMAITIVLAIKVVGIILVSALLVLPAATARQLTDNYRALVVYSVLLGIVSTVAGLFLSYYLNLSSGATIVLFAGLLFFLSFLYSSFKRKR</sequence>
<comment type="subcellular location">
    <subcellularLocation>
        <location evidence="6">Cell membrane</location>
        <topology evidence="6">Multi-pass membrane protein</topology>
    </subcellularLocation>
    <subcellularLocation>
        <location evidence="1">Membrane</location>
        <topology evidence="1">Multi-pass membrane protein</topology>
    </subcellularLocation>
</comment>
<comment type="similarity">
    <text evidence="2 6">Belongs to the ABC-3 integral membrane protein family.</text>
</comment>
<feature type="transmembrane region" description="Helical" evidence="7">
    <location>
        <begin position="247"/>
        <end position="266"/>
    </location>
</feature>
<dbReference type="Pfam" id="PF00950">
    <property type="entry name" value="ABC-3"/>
    <property type="match status" value="1"/>
</dbReference>
<dbReference type="AlphaFoldDB" id="A0A523UMR0"/>
<dbReference type="InterPro" id="IPR037294">
    <property type="entry name" value="ABC_BtuC-like"/>
</dbReference>
<evidence type="ECO:0000256" key="4">
    <source>
        <dbReference type="ARBA" id="ARBA00022989"/>
    </source>
</evidence>
<dbReference type="EMBL" id="SOJN01000149">
    <property type="protein sequence ID" value="TET43699.1"/>
    <property type="molecule type" value="Genomic_DNA"/>
</dbReference>
<keyword evidence="5 7" id="KW-0472">Membrane</keyword>
<dbReference type="PANTHER" id="PTHR30477">
    <property type="entry name" value="ABC-TRANSPORTER METAL-BINDING PROTEIN"/>
    <property type="match status" value="1"/>
</dbReference>